<protein>
    <submittedName>
        <fullName evidence="2">Uncharacterized protein</fullName>
    </submittedName>
</protein>
<organism evidence="2 3">
    <name type="scientific">Brevibacterium daeguense</name>
    <dbReference type="NCBI Taxonomy" id="909936"/>
    <lineage>
        <taxon>Bacteria</taxon>
        <taxon>Bacillati</taxon>
        <taxon>Actinomycetota</taxon>
        <taxon>Actinomycetes</taxon>
        <taxon>Micrococcales</taxon>
        <taxon>Brevibacteriaceae</taxon>
        <taxon>Brevibacterium</taxon>
    </lineage>
</organism>
<dbReference type="Proteomes" id="UP001501586">
    <property type="component" value="Unassembled WGS sequence"/>
</dbReference>
<keyword evidence="1" id="KW-0472">Membrane</keyword>
<keyword evidence="3" id="KW-1185">Reference proteome</keyword>
<gene>
    <name evidence="2" type="ORF">GCM10022261_28820</name>
</gene>
<evidence type="ECO:0000313" key="3">
    <source>
        <dbReference type="Proteomes" id="UP001501586"/>
    </source>
</evidence>
<keyword evidence="1" id="KW-1133">Transmembrane helix</keyword>
<sequence>MTTLGHVKRLGDFLLNSPAATVLAGTAAVCLVVYLIPGLHSVAWIIGLVSVAVMLGVLMLLQQQWSQEQARIDDLNARLAEARGAIGGVTLSAPAEDEPGEDTRRAERIRELFPTTSGLVQQIRLESGFSELDPQLLVPLRTFLDEFSHTSFENQASHFAFMDFYRAGKAFAEWVDAEAREENGLLEVVPGDERPGGWRSFSDAREIGERRIDAFLRTRQSFERIALENSVIS</sequence>
<reference evidence="3" key="1">
    <citation type="journal article" date="2019" name="Int. J. Syst. Evol. Microbiol.">
        <title>The Global Catalogue of Microorganisms (GCM) 10K type strain sequencing project: providing services to taxonomists for standard genome sequencing and annotation.</title>
        <authorList>
            <consortium name="The Broad Institute Genomics Platform"/>
            <consortium name="The Broad Institute Genome Sequencing Center for Infectious Disease"/>
            <person name="Wu L."/>
            <person name="Ma J."/>
        </authorList>
    </citation>
    <scope>NUCLEOTIDE SEQUENCE [LARGE SCALE GENOMIC DNA]</scope>
    <source>
        <strain evidence="3">JCM 17458</strain>
    </source>
</reference>
<feature type="transmembrane region" description="Helical" evidence="1">
    <location>
        <begin position="42"/>
        <end position="61"/>
    </location>
</feature>
<evidence type="ECO:0000256" key="1">
    <source>
        <dbReference type="SAM" id="Phobius"/>
    </source>
</evidence>
<dbReference type="EMBL" id="BAABAZ010000012">
    <property type="protein sequence ID" value="GAA4285351.1"/>
    <property type="molecule type" value="Genomic_DNA"/>
</dbReference>
<feature type="transmembrane region" description="Helical" evidence="1">
    <location>
        <begin position="12"/>
        <end position="36"/>
    </location>
</feature>
<name>A0ABP8EMW5_9MICO</name>
<proteinExistence type="predicted"/>
<evidence type="ECO:0000313" key="2">
    <source>
        <dbReference type="EMBL" id="GAA4285351.1"/>
    </source>
</evidence>
<comment type="caution">
    <text evidence="2">The sequence shown here is derived from an EMBL/GenBank/DDBJ whole genome shotgun (WGS) entry which is preliminary data.</text>
</comment>
<keyword evidence="1" id="KW-0812">Transmembrane</keyword>
<accession>A0ABP8EMW5</accession>